<dbReference type="Proteomes" id="UP000450000">
    <property type="component" value="Unassembled WGS sequence"/>
</dbReference>
<dbReference type="PANTHER" id="PTHR33361">
    <property type="entry name" value="GLR0591 PROTEIN"/>
    <property type="match status" value="1"/>
</dbReference>
<reference evidence="1 2" key="1">
    <citation type="submission" date="2019-09" db="EMBL/GenBank/DDBJ databases">
        <title>Genome Sequences of Streptomyces kaniharaensis ATCC 21070.</title>
        <authorList>
            <person name="Zhu W."/>
            <person name="De Crecy-Lagard V."/>
            <person name="Richards N.G."/>
        </authorList>
    </citation>
    <scope>NUCLEOTIDE SEQUENCE [LARGE SCALE GENOMIC DNA]</scope>
    <source>
        <strain evidence="1 2">SF-557</strain>
    </source>
</reference>
<dbReference type="Pfam" id="PF05960">
    <property type="entry name" value="DUF885"/>
    <property type="match status" value="1"/>
</dbReference>
<sequence length="585" mass="65052">MSRPVPRRPADRAVRHRHTVRVRTNEPGREIGLLAGRYWEFLLERDPLLRVRQGLPVERLPGASIGEAEERARFAEGVLAQVRELDGTELSGADADTAAFLVGLAEQEVRVRRCYWLTPAATPYRLFPLSQYVDAVLGPFRFAERHDVDRYLALVRELAGVVGSIGDKVVAQAARGFHVPAPALAGARATLVGLRTSVARRVEVDEGRFGGLGQVERGRLREGVRRLVAVELAPAFDRLLAVLDDPAYLRAAPSAVGWARYEGGEEAYREFVRTHTAGDTPPDRLHELGRDQCRELAERMREVRTTLGFRGPEDEFHDRLRTEPRLHARTPEEVEARYRGHLDRLAPLLPRWFAALPAAPYGLARLDRALEAGMTFGYYQQPTAASPVGRYRYNGSGLAQRSLLGAASLIYHELAPGHHFHLARQAEDPHLPQLRREVAEFGAFNEGWAEYAAGLGWEMGLYDDPWDAYGRLAQERFTAQRLVVDTGLNLGTMSLEQARSFMRANSTEADGQIASDLLRYSTDLPGQALSYRAGFLEFGRLRARAEAVLGAGFDVRAFHEAVLGGGGLPFPALRRRVARELGSHL</sequence>
<dbReference type="EMBL" id="WBOF01000003">
    <property type="protein sequence ID" value="MQS17008.1"/>
    <property type="molecule type" value="Genomic_DNA"/>
</dbReference>
<organism evidence="1 2">
    <name type="scientific">Streptomyces kaniharaensis</name>
    <dbReference type="NCBI Taxonomy" id="212423"/>
    <lineage>
        <taxon>Bacteria</taxon>
        <taxon>Bacillati</taxon>
        <taxon>Actinomycetota</taxon>
        <taxon>Actinomycetes</taxon>
        <taxon>Kitasatosporales</taxon>
        <taxon>Streptomycetaceae</taxon>
        <taxon>Streptomyces</taxon>
    </lineage>
</organism>
<name>A0A6N7L3A0_9ACTN</name>
<accession>A0A6N7L3A0</accession>
<comment type="caution">
    <text evidence="1">The sequence shown here is derived from an EMBL/GenBank/DDBJ whole genome shotgun (WGS) entry which is preliminary data.</text>
</comment>
<dbReference type="AlphaFoldDB" id="A0A6N7L3A0"/>
<proteinExistence type="predicted"/>
<evidence type="ECO:0000313" key="1">
    <source>
        <dbReference type="EMBL" id="MQS17008.1"/>
    </source>
</evidence>
<evidence type="ECO:0000313" key="2">
    <source>
        <dbReference type="Proteomes" id="UP000450000"/>
    </source>
</evidence>
<keyword evidence="2" id="KW-1185">Reference proteome</keyword>
<protein>
    <submittedName>
        <fullName evidence="1">DUF885 domain-containing protein</fullName>
    </submittedName>
</protein>
<dbReference type="PANTHER" id="PTHR33361:SF2">
    <property type="entry name" value="DUF885 DOMAIN-CONTAINING PROTEIN"/>
    <property type="match status" value="1"/>
</dbReference>
<gene>
    <name evidence="1" type="ORF">F7Q99_33670</name>
</gene>
<dbReference type="InterPro" id="IPR010281">
    <property type="entry name" value="DUF885"/>
</dbReference>